<dbReference type="HAMAP" id="MF_00457">
    <property type="entry name" value="UPF0173"/>
    <property type="match status" value="1"/>
</dbReference>
<dbReference type="SUPFAM" id="SSF56281">
    <property type="entry name" value="Metallo-hydrolase/oxidoreductase"/>
    <property type="match status" value="1"/>
</dbReference>
<evidence type="ECO:0000313" key="5">
    <source>
        <dbReference type="Proteomes" id="UP001203607"/>
    </source>
</evidence>
<evidence type="ECO:0000256" key="2">
    <source>
        <dbReference type="HAMAP-Rule" id="MF_00457"/>
    </source>
</evidence>
<organism evidence="4 5">
    <name type="scientific">Flagellimonas spongiicola</name>
    <dbReference type="NCBI Taxonomy" id="2942208"/>
    <lineage>
        <taxon>Bacteria</taxon>
        <taxon>Pseudomonadati</taxon>
        <taxon>Bacteroidota</taxon>
        <taxon>Flavobacteriia</taxon>
        <taxon>Flavobacteriales</taxon>
        <taxon>Flavobacteriaceae</taxon>
        <taxon>Flagellimonas</taxon>
    </lineage>
</organism>
<gene>
    <name evidence="4" type="ORF">M3P19_02055</name>
</gene>
<evidence type="ECO:0000256" key="1">
    <source>
        <dbReference type="ARBA" id="ARBA00022801"/>
    </source>
</evidence>
<accession>A0ABT0PN03</accession>
<evidence type="ECO:0000313" key="4">
    <source>
        <dbReference type="EMBL" id="MCL6272770.1"/>
    </source>
</evidence>
<reference evidence="4 5" key="1">
    <citation type="submission" date="2022-05" db="EMBL/GenBank/DDBJ databases">
        <authorList>
            <person name="Park J.-S."/>
        </authorList>
    </citation>
    <scope>NUCLEOTIDE SEQUENCE [LARGE SCALE GENOMIC DNA]</scope>
    <source>
        <strain evidence="4 5">2012CJ35-5</strain>
    </source>
</reference>
<dbReference type="RefSeq" id="WP_249655955.1">
    <property type="nucleotide sequence ID" value="NZ_JAMFMA010000001.1"/>
</dbReference>
<dbReference type="EMBL" id="JAMFMA010000001">
    <property type="protein sequence ID" value="MCL6272770.1"/>
    <property type="molecule type" value="Genomic_DNA"/>
</dbReference>
<keyword evidence="1 2" id="KW-0378">Hydrolase</keyword>
<dbReference type="SMART" id="SM00849">
    <property type="entry name" value="Lactamase_B"/>
    <property type="match status" value="1"/>
</dbReference>
<comment type="caution">
    <text evidence="4">The sequence shown here is derived from an EMBL/GenBank/DDBJ whole genome shotgun (WGS) entry which is preliminary data.</text>
</comment>
<dbReference type="Gene3D" id="3.60.15.10">
    <property type="entry name" value="Ribonuclease Z/Hydroxyacylglutathione hydrolase-like"/>
    <property type="match status" value="1"/>
</dbReference>
<evidence type="ECO:0000259" key="3">
    <source>
        <dbReference type="SMART" id="SM00849"/>
    </source>
</evidence>
<proteinExistence type="inferred from homology"/>
<protein>
    <recommendedName>
        <fullName evidence="2">UPF0173 metal-dependent hydrolase M3P19_02055</fullName>
    </recommendedName>
</protein>
<dbReference type="InterPro" id="IPR022877">
    <property type="entry name" value="UPF0173"/>
</dbReference>
<dbReference type="InterPro" id="IPR050114">
    <property type="entry name" value="UPF0173_UPF0282_UlaG_hydrolase"/>
</dbReference>
<dbReference type="Proteomes" id="UP001203607">
    <property type="component" value="Unassembled WGS sequence"/>
</dbReference>
<keyword evidence="5" id="KW-1185">Reference proteome</keyword>
<comment type="similarity">
    <text evidence="2">Belongs to the UPF0173 family.</text>
</comment>
<name>A0ABT0PN03_9FLAO</name>
<dbReference type="InterPro" id="IPR001279">
    <property type="entry name" value="Metallo-B-lactamas"/>
</dbReference>
<feature type="domain" description="Metallo-beta-lactamase" evidence="3">
    <location>
        <begin position="7"/>
        <end position="191"/>
    </location>
</feature>
<dbReference type="Pfam" id="PF13483">
    <property type="entry name" value="Lactamase_B_3"/>
    <property type="match status" value="1"/>
</dbReference>
<sequence length="227" mass="24865">MKITFLGHASLLLEIENQKIIVDPFITGNPLASEIDVESLEVDYILITHGHQDHVLDVETIAKNNPTAVLISNYEIVQWFAEKGINGHPMNHGGMHQLDFGHLKYVNAIHSSVLPDGTYGGNPGGFIVTGGSKTVYIAGDTALTMDMKLIPMTSPKLDLAVLPIGDNFTMGYEDAVVASDFIECNQVLGCHYDTFPPIQLDKEKARAHFDSRGKELHLLEIGQSLTI</sequence>
<dbReference type="InterPro" id="IPR036866">
    <property type="entry name" value="RibonucZ/Hydroxyglut_hydro"/>
</dbReference>
<dbReference type="NCBIfam" id="NF001911">
    <property type="entry name" value="PRK00685.1"/>
    <property type="match status" value="1"/>
</dbReference>
<dbReference type="PANTHER" id="PTHR43546:SF3">
    <property type="entry name" value="UPF0173 METAL-DEPENDENT HYDROLASE MJ1163"/>
    <property type="match status" value="1"/>
</dbReference>
<dbReference type="GO" id="GO:0016787">
    <property type="term" value="F:hydrolase activity"/>
    <property type="evidence" value="ECO:0007669"/>
    <property type="project" value="UniProtKB-KW"/>
</dbReference>
<dbReference type="PANTHER" id="PTHR43546">
    <property type="entry name" value="UPF0173 METAL-DEPENDENT HYDROLASE MJ1163-RELATED"/>
    <property type="match status" value="1"/>
</dbReference>